<feature type="domain" description="Beta/gamma crystallin 'Greek key'" evidence="6">
    <location>
        <begin position="2031"/>
        <end position="2073"/>
    </location>
</feature>
<feature type="compositionally biased region" description="Basic and acidic residues" evidence="5">
    <location>
        <begin position="15"/>
        <end position="28"/>
    </location>
</feature>
<feature type="region of interest" description="Disordered" evidence="5">
    <location>
        <begin position="1446"/>
        <end position="1467"/>
    </location>
</feature>
<feature type="domain" description="Beta/gamma crystallin 'Greek key'" evidence="6">
    <location>
        <begin position="1888"/>
        <end position="1927"/>
    </location>
</feature>
<comment type="similarity">
    <text evidence="2">Belongs to the beta/gamma-crystallin family.</text>
</comment>
<feature type="compositionally biased region" description="Basic and acidic residues" evidence="5">
    <location>
        <begin position="1721"/>
        <end position="1732"/>
    </location>
</feature>
<dbReference type="EMBL" id="WNYA01000002">
    <property type="protein sequence ID" value="KAG8588723.1"/>
    <property type="molecule type" value="Genomic_DNA"/>
</dbReference>
<feature type="region of interest" description="Disordered" evidence="5">
    <location>
        <begin position="172"/>
        <end position="248"/>
    </location>
</feature>
<keyword evidence="4" id="KW-0677">Repeat</keyword>
<feature type="region of interest" description="Disordered" evidence="5">
    <location>
        <begin position="809"/>
        <end position="832"/>
    </location>
</feature>
<keyword evidence="3" id="KW-0273">Eye lens protein</keyword>
<feature type="region of interest" description="Disordered" evidence="5">
    <location>
        <begin position="1"/>
        <end position="29"/>
    </location>
</feature>
<sequence>MEKAYNKQSYFELSRSSKGDTDSMKTSHEQVSPQLYVGHVKGLQKVFENLNTKDDAIQHISIPISQQYGSLRQKKDKVPQEIPVTPGAHGPVYSKVYNPLRKDHLENRSEGVAVTIIDDSELSNISAVSSVSQGIMESNRNHLGTKGSTKKYIANLELTDKYHADKEANFRKARNQLSDLPPRTKTPPPYKINNNVSTSLSSPRGWKNESTIISSPTTSVAERLERLKNKSSSLQSERSSSLSFSGSNFSHSKLGLETQQDEQNLTKLKHTTKSHLSQESSKAELKPLSQSNIFNDVSHIVDEKQTLHDRASERSTNINHDNQDYSMAHKESELEEVQKGYNDKHFAEKILIEDTGYQGRTLPAEQNKVHMRETMNTSMLDSKWLQNISPVVTQRRKPPDVLRDAQINYKLKKHIRNKAADLNDKNSHLASYLMDINYMTATKSDENRDDKIGNIHINKDIQHKFHPTTIICRSENQVNDNSIYLTKTTTSDEALVSEQPLQEETKPEELKNNPFHYEYKQGNSTPNSKTLCQDQLTMKVNQGNYITDQSTEVHVSSGKGEHTEDLVTDAMDPSAETDVSGIVLDKTTSVLLSEEAKQDKPEDFLHYENKQRNIKPNNNTLCQYQLTMKEDRANSIMDQSAGVHVVLEKGEHTKDLVTDVMDPAAETDVSGIVLDKIASVPLSEDAKESYIEQPEMDILKDNSRFLLNKYVDKNETRKAEEATSISYFDSNDNISIDNSNDKISIDKGLSNQQKHGMVSVTTVDGHEDDWNNTDKCCRGLKDEDTLEQPKNEVAEQRDQPVTNVSTTRTWVEDGSKDEPITESSNLQSTDQVGSISYTDSNVKAVHRHIIDHGQNVAFRVEMGSEKMQNISEIIQNSAVVKKTVNVKQEKTYGMDMDTVDVKDQSMTDSALAMDEPFANATHIIAADMTVNTEVQHPKLSIKTIDLAAQEIILPDDSCVRIAEQPCNNLKKDPDNMLDIDVNSNHLSDTHVQYQNSAQTGDATMGHDMQNIDLISKHKENGEELALGMNKQPMEVNNPIQETIVVSAGTVNVLDKDEIRKQPSNEPGDQIGKLVFDSDEKSVDIFTRKEGSSVENGYGPVDQTVDLGDISSTGEVLNLVSSNKSSDNLGEHLLDTAEQTGEISFTRDVSPTGSDNEPVNKITDLPFGKIEPTEDISSAREEKTGSKINEYADKLGAEDIDKDEQNRNMTLAEGVFTVENVNNKIGELVLDIAKTGEISSGTEFSTVCKAESVERIVQQALDNPELNGDISSASIVCKGNESVNKTAEPIIDTAEKTGNISSTTKSFTLDSGNEIVDKTNELVLDKVEQSRDICSAREANNGSSAVVHKVNDLIDEDGQGPLSFSYDPQNLQDKLLFHTDVQLKQIEKLPIMQIGSLKDGTKNGVNDKEEAILHTHVNESKLLSDKSDEIWQEEKLKIPNDTIVLSNIGDPTVAQPSEQTHMRKGKASEVEDEVSQFIILPDNLYLKEAQAEIVNDESASVTGHSDMQATSQQVKADEFQEKTNIITQNVIKDISVISLSNTEMKNNATDNEMMSGPNAISTQIKQNSIEPTSETIHHSNIFNSVMYKNDAVMADPSLNYGKDDEIESSENMEILVNKLRQMETPETLKSLKAPRQPRCSALSMYATLPPIKEDQGSPKSERFDFKLPSLEIKEKKILQEESESTIQPKVEEKSENPEESEKKYSWERNTEKSTVRSSPLELMRKHSGDDVSRSDSYKAFITQNFSQRSGSIIGSLLLSDKLDKKTDSSEGKSYSRLESSFLLSSYLKPQNGKAEVIEETETISENAASENDTVSTTTNDTNTATSSTDDPQQEDLVDASTPVVNNVEDIETPELPSKVNTSVSSSFRVFPDVWHHPEKSRGKLNPRPGKIILFSEPGFMGHCYKIYSDVGNTCEWQLQGTISVQIIRGGWLLYEKPYFRGRRVMLSEGDTDLTCPWDCEGKSTENLQGNTKKSKSWIGSLRHVVKDFQVPRISLFMEENGDGNKIPIVGATPDSSVNGQPIKTESIIVHSGLWLVYSKPFFEGDPYILEPGGYPNRKAWNGHDSHLCSLQPARIGGPIVEKSNEPKILLFKYPGFEGQSWEVTRDLHSLQREPNQQGECVTSVGSMKVLGGCWVLYEKEGFHGHQYLLEEGEYQKSSQWGGYTNELGSLRHIRTDFSEPEIILYQSGGLEGSCLRLNEALADIEIAEYGTNTGSIQVLNGVWVAYENVDFSGEQYILEKGIYQSYHDWGAKDSKICSVQPVLQVGGQSLQYLPKIQLFSEPNFHGDYMMHTEDRVLLSKTFSPQSCRVEGGSWILYEGENYSGEQYILVTGDYPTRTAMGCQSINVIRSLKKIPLYFSIPSISLHGLERFEGKELKFTSAVRSLQGEGYNNHVLSIKVGSGIWLLYEHSNFRGRQWLLERTQIANWLTFSGIQRIGSLCPIEQRRVYFRLRNRALGLYLCVPEPAENMKAARVQVTKPREGSCDLWYYEEGCLKNQMTPQMSLQVVGMTAPGTKVVMWSEGRKPIQTWSIEDSGLIMSRLFEDLCLDIKGGHSFDSDHVVVWEPAKDRLTQHWDLEVF</sequence>
<dbReference type="Proteomes" id="UP000824782">
    <property type="component" value="Unassembled WGS sequence"/>
</dbReference>
<feature type="domain" description="Beta/gamma crystallin 'Greek key'" evidence="6">
    <location>
        <begin position="2085"/>
        <end position="2130"/>
    </location>
</feature>
<dbReference type="Pfam" id="PF00030">
    <property type="entry name" value="Crystall"/>
    <property type="match status" value="6"/>
</dbReference>
<protein>
    <recommendedName>
        <fullName evidence="6">Beta/gamma crystallin 'Greek key' domain-containing protein</fullName>
    </recommendedName>
</protein>
<proteinExistence type="inferred from homology"/>
<feature type="region of interest" description="Disordered" evidence="5">
    <location>
        <begin position="1146"/>
        <end position="1165"/>
    </location>
</feature>
<feature type="compositionally biased region" description="Polar residues" evidence="5">
    <location>
        <begin position="821"/>
        <end position="832"/>
    </location>
</feature>
<name>A0AAV7CUD3_ENGPU</name>
<dbReference type="Gene3D" id="2.60.20.10">
    <property type="entry name" value="Crystallins"/>
    <property type="match status" value="6"/>
</dbReference>
<evidence type="ECO:0000256" key="1">
    <source>
        <dbReference type="ARBA" id="ARBA00003689"/>
    </source>
</evidence>
<dbReference type="InterPro" id="IPR011024">
    <property type="entry name" value="G_crystallin-like"/>
</dbReference>
<dbReference type="SMART" id="SM00247">
    <property type="entry name" value="XTALbg"/>
    <property type="match status" value="6"/>
</dbReference>
<dbReference type="GO" id="GO:0005212">
    <property type="term" value="F:structural constituent of eye lens"/>
    <property type="evidence" value="ECO:0007669"/>
    <property type="project" value="UniProtKB-KW"/>
</dbReference>
<evidence type="ECO:0000259" key="6">
    <source>
        <dbReference type="PROSITE" id="PS50915"/>
    </source>
</evidence>
<dbReference type="Pfam" id="PF00652">
    <property type="entry name" value="Ricin_B_lectin"/>
    <property type="match status" value="1"/>
</dbReference>
<dbReference type="Gene3D" id="2.80.10.50">
    <property type="match status" value="1"/>
</dbReference>
<feature type="domain" description="Beta/gamma crystallin 'Greek key'" evidence="6">
    <location>
        <begin position="2220"/>
        <end position="2262"/>
    </location>
</feature>
<feature type="domain" description="Beta/gamma crystallin 'Greek key'" evidence="6">
    <location>
        <begin position="1928"/>
        <end position="1984"/>
    </location>
</feature>
<organism evidence="7 8">
    <name type="scientific">Engystomops pustulosus</name>
    <name type="common">Tungara frog</name>
    <name type="synonym">Physalaemus pustulosus</name>
    <dbReference type="NCBI Taxonomy" id="76066"/>
    <lineage>
        <taxon>Eukaryota</taxon>
        <taxon>Metazoa</taxon>
        <taxon>Chordata</taxon>
        <taxon>Craniata</taxon>
        <taxon>Vertebrata</taxon>
        <taxon>Euteleostomi</taxon>
        <taxon>Amphibia</taxon>
        <taxon>Batrachia</taxon>
        <taxon>Anura</taxon>
        <taxon>Neobatrachia</taxon>
        <taxon>Hyloidea</taxon>
        <taxon>Leptodactylidae</taxon>
        <taxon>Leiuperinae</taxon>
        <taxon>Engystomops</taxon>
    </lineage>
</organism>
<feature type="compositionally biased region" description="Polar residues" evidence="5">
    <location>
        <begin position="1146"/>
        <end position="1156"/>
    </location>
</feature>
<feature type="domain" description="Beta/gamma crystallin 'Greek key'" evidence="6">
    <location>
        <begin position="2401"/>
        <end position="2442"/>
    </location>
</feature>
<dbReference type="InterPro" id="IPR001064">
    <property type="entry name" value="Beta/gamma_crystallin"/>
</dbReference>
<evidence type="ECO:0000256" key="5">
    <source>
        <dbReference type="SAM" id="MobiDB-lite"/>
    </source>
</evidence>
<dbReference type="PRINTS" id="PR01367">
    <property type="entry name" value="BGCRYSTALLIN"/>
</dbReference>
<feature type="region of interest" description="Disordered" evidence="5">
    <location>
        <begin position="1675"/>
        <end position="1732"/>
    </location>
</feature>
<evidence type="ECO:0000256" key="3">
    <source>
        <dbReference type="ARBA" id="ARBA00022613"/>
    </source>
</evidence>
<reference evidence="7" key="1">
    <citation type="thesis" date="2020" institute="ProQuest LLC" country="789 East Eisenhower Parkway, Ann Arbor, MI, USA">
        <title>Comparative Genomics and Chromosome Evolution.</title>
        <authorList>
            <person name="Mudd A.B."/>
        </authorList>
    </citation>
    <scope>NUCLEOTIDE SEQUENCE</scope>
    <source>
        <strain evidence="7">237g6f4</strain>
        <tissue evidence="7">Blood</tissue>
    </source>
</reference>
<feature type="compositionally biased region" description="Low complexity" evidence="5">
    <location>
        <begin position="231"/>
        <end position="248"/>
    </location>
</feature>
<accession>A0AAV7CUD3</accession>
<dbReference type="PANTHER" id="PTHR11818">
    <property type="entry name" value="BETA/GAMMA CRYSTALLIN"/>
    <property type="match status" value="1"/>
</dbReference>
<gene>
    <name evidence="7" type="ORF">GDO81_006074</name>
</gene>
<feature type="compositionally biased region" description="Basic and acidic residues" evidence="5">
    <location>
        <begin position="1688"/>
        <end position="1713"/>
    </location>
</feature>
<dbReference type="InterPro" id="IPR000772">
    <property type="entry name" value="Ricin_B_lectin"/>
</dbReference>
<dbReference type="PROSITE" id="PS50915">
    <property type="entry name" value="CRYSTALLIN_BETA_GAMMA"/>
    <property type="match status" value="8"/>
</dbReference>
<evidence type="ECO:0000313" key="7">
    <source>
        <dbReference type="EMBL" id="KAG8588724.1"/>
    </source>
</evidence>
<dbReference type="PANTHER" id="PTHR11818:SF50">
    <property type="entry name" value="BETA_GAMMA CRYSTALLIN DOMAIN-CONTAINING PROTEIN 2"/>
    <property type="match status" value="1"/>
</dbReference>
<feature type="compositionally biased region" description="Polar residues" evidence="5">
    <location>
        <begin position="192"/>
        <end position="220"/>
    </location>
</feature>
<comment type="caution">
    <text evidence="7">The sequence shown here is derived from an EMBL/GenBank/DDBJ whole genome shotgun (WGS) entry which is preliminary data.</text>
</comment>
<evidence type="ECO:0000313" key="8">
    <source>
        <dbReference type="Proteomes" id="UP000824782"/>
    </source>
</evidence>
<feature type="compositionally biased region" description="Basic and acidic residues" evidence="5">
    <location>
        <begin position="810"/>
        <end position="819"/>
    </location>
</feature>
<dbReference type="SUPFAM" id="SSF49695">
    <property type="entry name" value="gamma-Crystallin-like"/>
    <property type="match status" value="3"/>
</dbReference>
<keyword evidence="8" id="KW-1185">Reference proteome</keyword>
<feature type="region of interest" description="Disordered" evidence="5">
    <location>
        <begin position="1801"/>
        <end position="1835"/>
    </location>
</feature>
<feature type="domain" description="Beta/gamma crystallin 'Greek key'" evidence="6">
    <location>
        <begin position="2311"/>
        <end position="2354"/>
    </location>
</feature>
<feature type="domain" description="Beta/gamma crystallin 'Greek key'" evidence="6">
    <location>
        <begin position="2131"/>
        <end position="2173"/>
    </location>
</feature>
<dbReference type="InterPro" id="IPR035992">
    <property type="entry name" value="Ricin_B-like_lectins"/>
</dbReference>
<feature type="compositionally biased region" description="Polar residues" evidence="5">
    <location>
        <begin position="1"/>
        <end position="14"/>
    </location>
</feature>
<comment type="function">
    <text evidence="1">Crystallins are the dominant structural components of the vertebrate eye lens.</text>
</comment>
<dbReference type="EMBL" id="WNYA01000002">
    <property type="protein sequence ID" value="KAG8588724.1"/>
    <property type="molecule type" value="Genomic_DNA"/>
</dbReference>
<evidence type="ECO:0000256" key="4">
    <source>
        <dbReference type="ARBA" id="ARBA00022737"/>
    </source>
</evidence>
<feature type="compositionally biased region" description="Low complexity" evidence="5">
    <location>
        <begin position="1810"/>
        <end position="1829"/>
    </location>
</feature>
<dbReference type="PROSITE" id="PS50231">
    <property type="entry name" value="RICIN_B_LECTIN"/>
    <property type="match status" value="1"/>
</dbReference>
<dbReference type="InterPro" id="IPR050252">
    <property type="entry name" value="Beta/Gamma-Crystallin"/>
</dbReference>
<evidence type="ECO:0000256" key="2">
    <source>
        <dbReference type="ARBA" id="ARBA00009646"/>
    </source>
</evidence>
<dbReference type="SUPFAM" id="SSF50370">
    <property type="entry name" value="Ricin B-like lectins"/>
    <property type="match status" value="1"/>
</dbReference>